<proteinExistence type="predicted"/>
<sequence>MKSPKRQSVAVFSNPFTIPGFNETLPAGEYGIETELSSPPDHLHPELWKASVIVKLHQRESHPGLARTLKVSLADLDEARAKDKMTGKELADFFLEEMLSDPMVQMVMEADGVSERQLRRLYSNVRMSKATSDAPKDED</sequence>
<dbReference type="AlphaFoldDB" id="A0A1B1A784"/>
<keyword evidence="1" id="KW-0614">Plasmid</keyword>
<dbReference type="Proteomes" id="UP000013243">
    <property type="component" value="Plasmid unnamed1"/>
</dbReference>
<dbReference type="OrthoDB" id="8378722at2"/>
<dbReference type="EMBL" id="CP015231">
    <property type="protein sequence ID" value="ANP42432.1"/>
    <property type="molecule type" value="Genomic_DNA"/>
</dbReference>
<accession>A0A1B1A784</accession>
<evidence type="ECO:0000313" key="2">
    <source>
        <dbReference type="Proteomes" id="UP000013243"/>
    </source>
</evidence>
<evidence type="ECO:0000313" key="1">
    <source>
        <dbReference type="EMBL" id="ANP42432.1"/>
    </source>
</evidence>
<organism evidence="1 2">
    <name type="scientific">Tritonibacter mobilis F1926</name>
    <dbReference type="NCBI Taxonomy" id="1265309"/>
    <lineage>
        <taxon>Bacteria</taxon>
        <taxon>Pseudomonadati</taxon>
        <taxon>Pseudomonadota</taxon>
        <taxon>Alphaproteobacteria</taxon>
        <taxon>Rhodobacterales</taxon>
        <taxon>Paracoccaceae</taxon>
        <taxon>Tritonibacter</taxon>
    </lineage>
</organism>
<gene>
    <name evidence="1" type="ORF">K529_016810</name>
</gene>
<reference evidence="1 2" key="1">
    <citation type="journal article" date="2016" name="ISME J.">
        <title>Global occurrence and heterogeneity of the Roseobacter-clade species Ruegeria mobilis.</title>
        <authorList>
            <person name="Sonnenschein E."/>
            <person name="Gram L."/>
        </authorList>
    </citation>
    <scope>NUCLEOTIDE SEQUENCE [LARGE SCALE GENOMIC DNA]</scope>
    <source>
        <strain evidence="1 2">F1926</strain>
        <plasmid evidence="1 2">unnamed1</plasmid>
    </source>
</reference>
<dbReference type="KEGG" id="rmb:K529_016810"/>
<name>A0A1B1A784_9RHOB</name>
<protein>
    <submittedName>
        <fullName evidence="1">Uncharacterized protein</fullName>
    </submittedName>
</protein>
<geneLocation type="plasmid" evidence="1 2">
    <name>unnamed1</name>
</geneLocation>